<reference evidence="10" key="1">
    <citation type="submission" date="2025-08" db="UniProtKB">
        <authorList>
            <consortium name="RefSeq"/>
        </authorList>
    </citation>
    <scope>IDENTIFICATION</scope>
</reference>
<keyword evidence="6" id="KW-0732">Signal</keyword>
<accession>A0ABM3LHV2</accession>
<feature type="domain" description="EGF-like" evidence="8">
    <location>
        <begin position="336"/>
        <end position="381"/>
    </location>
</feature>
<evidence type="ECO:0000256" key="2">
    <source>
        <dbReference type="ARBA" id="ARBA00022900"/>
    </source>
</evidence>
<dbReference type="Gene3D" id="2.30.39.10">
    <property type="entry name" value="Alpha-1-antitrypsin, domain 1"/>
    <property type="match status" value="2"/>
</dbReference>
<feature type="domain" description="EGF-like" evidence="8">
    <location>
        <begin position="1084"/>
        <end position="1129"/>
    </location>
</feature>
<dbReference type="InterPro" id="IPR002919">
    <property type="entry name" value="TIL_dom"/>
</dbReference>
<dbReference type="Pfam" id="PF00079">
    <property type="entry name" value="Serpin"/>
    <property type="match status" value="2"/>
</dbReference>
<proteinExistence type="inferred from homology"/>
<feature type="domain" description="EGF-like" evidence="8">
    <location>
        <begin position="632"/>
        <end position="678"/>
    </location>
</feature>
<protein>
    <submittedName>
        <fullName evidence="10">Zonadhesin</fullName>
    </submittedName>
</protein>
<dbReference type="Gene3D" id="3.30.497.10">
    <property type="entry name" value="Antithrombin, subunit I, domain 2"/>
    <property type="match status" value="2"/>
</dbReference>
<keyword evidence="3" id="KW-1015">Disulfide bond</keyword>
<evidence type="ECO:0000256" key="5">
    <source>
        <dbReference type="SAM" id="MobiDB-lite"/>
    </source>
</evidence>
<evidence type="ECO:0000256" key="1">
    <source>
        <dbReference type="ARBA" id="ARBA00022690"/>
    </source>
</evidence>
<dbReference type="GeneID" id="112055567"/>
<dbReference type="CDD" id="cd19941">
    <property type="entry name" value="TIL"/>
    <property type="match status" value="21"/>
</dbReference>
<dbReference type="PANTHER" id="PTHR23259:SF82">
    <property type="entry name" value="SERINE PROTEASE INHIBITOR 1 PROTEIN"/>
    <property type="match status" value="1"/>
</dbReference>
<evidence type="ECO:0000313" key="9">
    <source>
        <dbReference type="Proteomes" id="UP001652582"/>
    </source>
</evidence>
<dbReference type="SUPFAM" id="SSF57567">
    <property type="entry name" value="Serine protease inhibitors"/>
    <property type="match status" value="22"/>
</dbReference>
<feature type="domain" description="Serpin" evidence="7">
    <location>
        <begin position="1599"/>
        <end position="1961"/>
    </location>
</feature>
<name>A0ABM3LHV2_BICAN</name>
<feature type="region of interest" description="Disordered" evidence="5">
    <location>
        <begin position="220"/>
        <end position="257"/>
    </location>
</feature>
<dbReference type="SMART" id="SM00181">
    <property type="entry name" value="EGF"/>
    <property type="match status" value="8"/>
</dbReference>
<dbReference type="Proteomes" id="UP001652582">
    <property type="component" value="Chromosome 7"/>
</dbReference>
<dbReference type="InterPro" id="IPR042185">
    <property type="entry name" value="Serpin_sf_2"/>
</dbReference>
<evidence type="ECO:0000256" key="6">
    <source>
        <dbReference type="SAM" id="SignalP"/>
    </source>
</evidence>
<feature type="domain" description="EGF-like" evidence="8">
    <location>
        <begin position="1462"/>
        <end position="1507"/>
    </location>
</feature>
<feature type="domain" description="EGF-like" evidence="8">
    <location>
        <begin position="1334"/>
        <end position="1380"/>
    </location>
</feature>
<feature type="domain" description="EGF-like" evidence="8">
    <location>
        <begin position="1145"/>
        <end position="1191"/>
    </location>
</feature>
<feature type="chain" id="PRO_5045198639" evidence="6">
    <location>
        <begin position="19"/>
        <end position="2561"/>
    </location>
</feature>
<dbReference type="Pfam" id="PF01826">
    <property type="entry name" value="TIL"/>
    <property type="match status" value="16"/>
</dbReference>
<dbReference type="InterPro" id="IPR000742">
    <property type="entry name" value="EGF"/>
</dbReference>
<sequence>MLSQIFVINILLLVSVLAGYEDYAKRMKERKAQCGPNEVYDSCPPLYPPLRCNVKEVLTVCGVNPGPGNPACEPGCRCADNYYLNGSGDCITKEECYSGALPSYSGALPSYCNSKTKGYSECINGGCSKWRCTDMGYVCMVKAPCEVGCTCEDSYERSPLGFCMPAEPCEPQEPTPKTKIPSKPYPTAKPYPHYNSGPDSTEEMMPPKYTADRNPYPSYMQSKSEYENMKPERPHKSYSESKSDLEKTVWNSNRSPRRCNQNEVLSRCSNRVSGYQRCSELGKPIIDVHVSPNLCKPGCICKDNYLRADNNTCIPKNQCPPAKKPVICGPDEVYNDCVNGGCGRWKCSQQAAICILLVEGACKEGCHCKEGYLRRDDGVCVPADQCPLTCWGANEVVGCKDTTPQTCENVVRPWQPSVKPRLNICIQECRCKEGFYRNKIGQCISEENCRRCPGPNEYFSDDGSSESEPCRCEEGYVRDYYTNNCESITDCTKECGVNEVPTSCVEAVCERRNCSDLDKPFICIDPSECTNGCLCKEGYLRNDKGVCVPVDQCTKTPEPVICGPNEVSTDCVNGGCGIWYCSQTQEICNLMLDDECKPGCLCKEGMLRAENGTCIPTEQCPPKCNGPYEYFSCGSPCDNLCATLSTQNQTNCPIKNKKCNPKCYCQQGYARDENNICIPIKNCPQQCGINEVFDTCIATCPPRRCDVDETLIDCVPPPQPGDPECQSGCRCADNFFRNYDNICVPRSECPPTCGVNEVYDPKIRPCPPQSCDIDPRLVLCPRNQTTAPGCRCIDNHFRNREGVCVPRDQCEKCPVNERPTSCIQARCERRDCSDLGKSVLCVRIDPRFCTEGCLCEDGFLRAENGTCIPINQCPEAKCGENEVFDRCPPTCPGEQCGVDPAVVLCLPNPEPGDPNCQPKCRCSDGYLRNTEGKCIPKDECPPVCGINEVYDTCIAPCPARRCDVDDRLVRCRSPPQPGDPNCQAGCRCADNFFRNDQNVCVPRNECPGQQNITCGPDEVYSNCVNGGCGRWNCSQPGKVCIKLAKGACREGCHCKDGLLRNDEGICIPTDQCPINCFGANEVRGCHRTCPPQTCEFIGKRIFCPLQSKECKPECRCKEGFYRNKINQCISKEECLKCKRPNEFFTCGGACDNVCATLATQNRTNCPIKNIKCNPKCYCVDGYARDSNETCVPISECPPSCGVNEVYDVCPATCPPKTCDALGRAYKCKAPPKPGDAECKPGCRCADGYYRNTDGVCVLENECLTCNGQNEEQGCKSTCPPQTCDAIGKTYHCPLQPAVCIPECRCKKGFFRNAIGTCISKEDCLKCRGPNEYFSCGGACDNVCENLALQNQTNCPIVNIVCNRKCYCLEGYARDSNMTCIPISECPPSCGVNEVYDVCPATCPPKTCDALGRAYKCKAPPKPGDPECKPGCRCADGYYRNKQGVCVPENECLTCYGQNEERGCKSTCPPETCEAIGKRYPCPLQPAVSTPACRCKKGYYRNVKGVCISKENCLKCTRPNEYFDCDVECDNVCETLATQNRTNCPIVNIVCNEKCYCLDGFARDSNNTCIPVSQCPNNNSNSLETLLKEFDQGNFAFTEKTLYLAAKAKPGESIILSATSIRLLMTIIYLYTTGSANEQVSRGLYLNSKDKIRTIVPYYLDMLNAQKNVTLSVAERVFASNKYELSDAFKKDTTDIMRAEAENLDFCKASESARIINEWVESKTNNLIKNLVSPDSLGCDTALVLTNAIYFLGNWKDKFDPANTRPETFYQSENKTVQVPMMSRSGRYEFADNSDLNAKLLKIRYESDNFTFLIILPNDRYGINDLIEKLLNTNISISNILITLKTKPVDLYMPAFNTSTTIDVKNDILVKTGVVKIFDPKASGLTGMLKSSSPTYISSIIQKAAIKVQEKGSEAAAATAITIRALSVAVPVERNVFKADHPFMYYILYKESPLFCGMYFGPQCETDIQECGENEVLDPCVNRVSEYRTCSEVGAVIEASIIDFKYCTKGCKCKDTYLKADNGTCIPANQCPNALKCPKDHEYYDVCPSKCTAGVCGVKDISPCPTALLPGDPQCPPPECRSKPVVCGEDEVLSSCVYGGCGKWNCSQAAETCNNIKESDCKEGCHCKEGLLRAENGTCIAADMCPVKCDGKNEISGCASTCLETCESVGQPNSCEQPAVCKPKCRCKEGFLRNVNGECISKEECPKPPGVVCGTNEVYDSCVNSGCDRRHCSQPDGLLCTNPLPKECEEGCHCKKGLLRTDEGTCVEADQCTNNDNGLKEFKEGNVALTLKLIYAAAKATPGVTFAYSPISILLLLAQLALYSYGKSSQQLLKLLNLQNKHQLWSIVPYCVNALNSQNEVIYNRAEKIFANDQYKFSQSFSKVTKDIFKSEASNFKYSDKKSAMAASINFWATLNTQQAISNLVLPSSFDQTPALILASAVNFKGTWLDHFNPSHTKPESFYVNNNKNVIVNMMKRTGSYKYGYISYLAAQVVQMPYKNTNYSMVIMLPEKKDGIDSLLESIQSYASSSLWRSVMNNLHAEELDISIPAMGMDNMSGKEDE</sequence>
<feature type="signal peptide" evidence="6">
    <location>
        <begin position="1"/>
        <end position="18"/>
    </location>
</feature>
<evidence type="ECO:0000259" key="7">
    <source>
        <dbReference type="SMART" id="SM00093"/>
    </source>
</evidence>
<feature type="compositionally biased region" description="Basic and acidic residues" evidence="5">
    <location>
        <begin position="224"/>
        <end position="247"/>
    </location>
</feature>
<feature type="domain" description="Serpin" evidence="7">
    <location>
        <begin position="2290"/>
        <end position="2560"/>
    </location>
</feature>
<keyword evidence="1" id="KW-0646">Protease inhibitor</keyword>
<dbReference type="Gene3D" id="2.10.25.10">
    <property type="entry name" value="Laminin"/>
    <property type="match status" value="25"/>
</dbReference>
<gene>
    <name evidence="10" type="primary">LOC112055567</name>
</gene>
<keyword evidence="9" id="KW-1185">Reference proteome</keyword>
<evidence type="ECO:0000259" key="8">
    <source>
        <dbReference type="SMART" id="SM00181"/>
    </source>
</evidence>
<evidence type="ECO:0000256" key="4">
    <source>
        <dbReference type="RuleBase" id="RU000411"/>
    </source>
</evidence>
<evidence type="ECO:0000256" key="3">
    <source>
        <dbReference type="ARBA" id="ARBA00023157"/>
    </source>
</evidence>
<dbReference type="SUPFAM" id="SSF56574">
    <property type="entry name" value="Serpins"/>
    <property type="match status" value="2"/>
</dbReference>
<keyword evidence="2" id="KW-0722">Serine protease inhibitor</keyword>
<dbReference type="InterPro" id="IPR036186">
    <property type="entry name" value="Serpin_sf"/>
</dbReference>
<feature type="domain" description="EGF-like" evidence="8">
    <location>
        <begin position="2156"/>
        <end position="2199"/>
    </location>
</feature>
<evidence type="ECO:0000313" key="10">
    <source>
        <dbReference type="RefSeq" id="XP_052738623.1"/>
    </source>
</evidence>
<dbReference type="SMART" id="SM00093">
    <property type="entry name" value="SERPIN"/>
    <property type="match status" value="2"/>
</dbReference>
<dbReference type="InterPro" id="IPR036084">
    <property type="entry name" value="Ser_inhib-like_sf"/>
</dbReference>
<dbReference type="InterPro" id="IPR042178">
    <property type="entry name" value="Serpin_sf_1"/>
</dbReference>
<comment type="similarity">
    <text evidence="4">Belongs to the serpin family.</text>
</comment>
<feature type="domain" description="EGF-like" evidence="8">
    <location>
        <begin position="1523"/>
        <end position="1569"/>
    </location>
</feature>
<dbReference type="RefSeq" id="XP_052738623.1">
    <property type="nucleotide sequence ID" value="XM_052882663.1"/>
</dbReference>
<dbReference type="InterPro" id="IPR023796">
    <property type="entry name" value="Serpin_dom"/>
</dbReference>
<dbReference type="InterPro" id="IPR051368">
    <property type="entry name" value="SerProtInhib-TIL_Domain"/>
</dbReference>
<dbReference type="PANTHER" id="PTHR23259">
    <property type="entry name" value="RIDDLE"/>
    <property type="match status" value="1"/>
</dbReference>
<feature type="region of interest" description="Disordered" evidence="5">
    <location>
        <begin position="170"/>
        <end position="207"/>
    </location>
</feature>
<organism evidence="9 10">
    <name type="scientific">Bicyclus anynana</name>
    <name type="common">Squinting bush brown butterfly</name>
    <dbReference type="NCBI Taxonomy" id="110368"/>
    <lineage>
        <taxon>Eukaryota</taxon>
        <taxon>Metazoa</taxon>
        <taxon>Ecdysozoa</taxon>
        <taxon>Arthropoda</taxon>
        <taxon>Hexapoda</taxon>
        <taxon>Insecta</taxon>
        <taxon>Pterygota</taxon>
        <taxon>Neoptera</taxon>
        <taxon>Endopterygota</taxon>
        <taxon>Lepidoptera</taxon>
        <taxon>Glossata</taxon>
        <taxon>Ditrysia</taxon>
        <taxon>Papilionoidea</taxon>
        <taxon>Nymphalidae</taxon>
        <taxon>Satyrinae</taxon>
        <taxon>Satyrini</taxon>
        <taxon>Mycalesina</taxon>
        <taxon>Bicyclus</taxon>
    </lineage>
</organism>